<dbReference type="InterPro" id="IPR049177">
    <property type="entry name" value="MgtC_SapB_SrpB_YhiD_N"/>
</dbReference>
<comment type="subcellular location">
    <subcellularLocation>
        <location evidence="1">Cell membrane</location>
        <topology evidence="1">Multi-pass membrane protein</topology>
    </subcellularLocation>
</comment>
<keyword evidence="6 7" id="KW-0472">Membrane</keyword>
<evidence type="ECO:0000256" key="6">
    <source>
        <dbReference type="ARBA" id="ARBA00023136"/>
    </source>
</evidence>
<sequence>MEFDTALLGDNLVRLTIAALAGGMLGFERELSGQWAGLRTHMVVSVGAAVFAILADHIAGGDPNAAARVVQGVAAGIGFLGAGTILKLSDRQRIKGLTTASSIWLAAGLGSVAGFGRYELMIAAMVVALVILAVLKPLDRHLGKVHEKEFEQEYREHPP</sequence>
<reference evidence="9" key="1">
    <citation type="submission" date="2022-06" db="EMBL/GenBank/DDBJ databases">
        <title>Aeoliella straminimaris, a novel planctomycete from sediments.</title>
        <authorList>
            <person name="Vitorino I.R."/>
            <person name="Lage O.M."/>
        </authorList>
    </citation>
    <scope>NUCLEOTIDE SEQUENCE</scope>
    <source>
        <strain evidence="9">ICT_H6.2</strain>
    </source>
</reference>
<evidence type="ECO:0000313" key="9">
    <source>
        <dbReference type="EMBL" id="MCO6045096.1"/>
    </source>
</evidence>
<dbReference type="PANTHER" id="PTHR33778">
    <property type="entry name" value="PROTEIN MGTC"/>
    <property type="match status" value="1"/>
</dbReference>
<keyword evidence="5 7" id="KW-1133">Transmembrane helix</keyword>
<feature type="domain" description="MgtC/SapB/SrpB/YhiD N-terminal" evidence="8">
    <location>
        <begin position="15"/>
        <end position="140"/>
    </location>
</feature>
<evidence type="ECO:0000256" key="5">
    <source>
        <dbReference type="ARBA" id="ARBA00022989"/>
    </source>
</evidence>
<protein>
    <submittedName>
        <fullName evidence="9">MgtC/SapB family protein</fullName>
    </submittedName>
</protein>
<dbReference type="GO" id="GO:0005886">
    <property type="term" value="C:plasma membrane"/>
    <property type="evidence" value="ECO:0007669"/>
    <property type="project" value="UniProtKB-SubCell"/>
</dbReference>
<accession>A0A9X2FG52</accession>
<feature type="transmembrane region" description="Helical" evidence="7">
    <location>
        <begin position="97"/>
        <end position="115"/>
    </location>
</feature>
<evidence type="ECO:0000259" key="8">
    <source>
        <dbReference type="Pfam" id="PF02308"/>
    </source>
</evidence>
<name>A0A9X2FG52_9BACT</name>
<dbReference type="Pfam" id="PF02308">
    <property type="entry name" value="MgtC"/>
    <property type="match status" value="1"/>
</dbReference>
<evidence type="ECO:0000256" key="4">
    <source>
        <dbReference type="ARBA" id="ARBA00022692"/>
    </source>
</evidence>
<proteinExistence type="inferred from homology"/>
<feature type="transmembrane region" description="Helical" evidence="7">
    <location>
        <begin position="121"/>
        <end position="138"/>
    </location>
</feature>
<comment type="caution">
    <text evidence="9">The sequence shown here is derived from an EMBL/GenBank/DDBJ whole genome shotgun (WGS) entry which is preliminary data.</text>
</comment>
<dbReference type="PRINTS" id="PR01837">
    <property type="entry name" value="MGTCSAPBPROT"/>
</dbReference>
<dbReference type="InterPro" id="IPR003416">
    <property type="entry name" value="MgtC/SapB/SrpB/YhiD_fam"/>
</dbReference>
<keyword evidence="4 7" id="KW-0812">Transmembrane</keyword>
<evidence type="ECO:0000256" key="3">
    <source>
        <dbReference type="ARBA" id="ARBA00022475"/>
    </source>
</evidence>
<dbReference type="RefSeq" id="WP_252853207.1">
    <property type="nucleotide sequence ID" value="NZ_JAMXLR010000051.1"/>
</dbReference>
<dbReference type="PANTHER" id="PTHR33778:SF1">
    <property type="entry name" value="MAGNESIUM TRANSPORTER YHID-RELATED"/>
    <property type="match status" value="1"/>
</dbReference>
<dbReference type="EMBL" id="JAMXLR010000051">
    <property type="protein sequence ID" value="MCO6045096.1"/>
    <property type="molecule type" value="Genomic_DNA"/>
</dbReference>
<keyword evidence="3" id="KW-1003">Cell membrane</keyword>
<keyword evidence="10" id="KW-1185">Reference proteome</keyword>
<gene>
    <name evidence="9" type="ORF">NG895_14390</name>
</gene>
<dbReference type="Proteomes" id="UP001155241">
    <property type="component" value="Unassembled WGS sequence"/>
</dbReference>
<dbReference type="AlphaFoldDB" id="A0A9X2FG52"/>
<evidence type="ECO:0000256" key="1">
    <source>
        <dbReference type="ARBA" id="ARBA00004651"/>
    </source>
</evidence>
<comment type="similarity">
    <text evidence="2">Belongs to the MgtC/SapB family.</text>
</comment>
<feature type="transmembrane region" description="Helical" evidence="7">
    <location>
        <begin position="65"/>
        <end position="85"/>
    </location>
</feature>
<evidence type="ECO:0000256" key="2">
    <source>
        <dbReference type="ARBA" id="ARBA00009298"/>
    </source>
</evidence>
<evidence type="ECO:0000313" key="10">
    <source>
        <dbReference type="Proteomes" id="UP001155241"/>
    </source>
</evidence>
<evidence type="ECO:0000256" key="7">
    <source>
        <dbReference type="SAM" id="Phobius"/>
    </source>
</evidence>
<organism evidence="9 10">
    <name type="scientific">Aeoliella straminimaris</name>
    <dbReference type="NCBI Taxonomy" id="2954799"/>
    <lineage>
        <taxon>Bacteria</taxon>
        <taxon>Pseudomonadati</taxon>
        <taxon>Planctomycetota</taxon>
        <taxon>Planctomycetia</taxon>
        <taxon>Pirellulales</taxon>
        <taxon>Lacipirellulaceae</taxon>
        <taxon>Aeoliella</taxon>
    </lineage>
</organism>